<dbReference type="InterPro" id="IPR029066">
    <property type="entry name" value="PLP-binding_barrel"/>
</dbReference>
<dbReference type="Gene3D" id="3.20.20.10">
    <property type="entry name" value="Alanine racemase"/>
    <property type="match status" value="1"/>
</dbReference>
<sequence length="226" mass="25240">MSIVENITVIKNEIADAALRAGRQPNEVKIIAVTKNVAAAKAQEAVRAGLTDLGENRVQELQNKFSEVTGARWHLIGHLQSNKVKYIVDKVDLIHSLDRWSLALEIDRRAREAGKVLSALVQVNVAKETTKFGLHVNEVKDFVTEAAILRGIYIRGLMTIAPLVQDPEEVRPVFRQLRQIAEDLKEIPGIKMEHLSMGMTNDYRIAVEEGATMVRIGTAIFGRREI</sequence>
<evidence type="ECO:0000256" key="3">
    <source>
        <dbReference type="PIRSR" id="PIRSR004848-1"/>
    </source>
</evidence>
<evidence type="ECO:0000256" key="1">
    <source>
        <dbReference type="ARBA" id="ARBA00022898"/>
    </source>
</evidence>
<keyword evidence="1 2" id="KW-0663">Pyridoxal phosphate</keyword>
<protein>
    <recommendedName>
        <fullName evidence="2">Pyridoxal phosphate homeostasis protein</fullName>
        <shortName evidence="2">PLP homeostasis protein</shortName>
    </recommendedName>
</protein>
<proteinExistence type="inferred from homology"/>
<dbReference type="SUPFAM" id="SSF51419">
    <property type="entry name" value="PLP-binding barrel"/>
    <property type="match status" value="1"/>
</dbReference>
<dbReference type="NCBIfam" id="TIGR00044">
    <property type="entry name" value="YggS family pyridoxal phosphate-dependent enzyme"/>
    <property type="match status" value="1"/>
</dbReference>
<name>F6B397_DESCC</name>
<dbReference type="KEGG" id="dca:Desca_2293"/>
<comment type="cofactor">
    <cofactor evidence="3">
        <name>pyridoxal 5'-phosphate</name>
        <dbReference type="ChEBI" id="CHEBI:597326"/>
    </cofactor>
</comment>
<dbReference type="PANTHER" id="PTHR10146">
    <property type="entry name" value="PROLINE SYNTHETASE CO-TRANSCRIBED BACTERIAL HOMOLOG PROTEIN"/>
    <property type="match status" value="1"/>
</dbReference>
<dbReference type="InterPro" id="IPR011078">
    <property type="entry name" value="PyrdxlP_homeostasis"/>
</dbReference>
<dbReference type="PIRSF" id="PIRSF004848">
    <property type="entry name" value="YBL036c_PLPDEIII"/>
    <property type="match status" value="1"/>
</dbReference>
<dbReference type="Pfam" id="PF01168">
    <property type="entry name" value="Ala_racemase_N"/>
    <property type="match status" value="1"/>
</dbReference>
<gene>
    <name evidence="6" type="ordered locus">Desca_2293</name>
</gene>
<dbReference type="InterPro" id="IPR001608">
    <property type="entry name" value="Ala_racemase_N"/>
</dbReference>
<accession>F6B397</accession>
<reference evidence="6" key="1">
    <citation type="submission" date="2011-05" db="EMBL/GenBank/DDBJ databases">
        <title>Complete sequence of Desulfotomaculum carboxydivorans CO-1-SRB.</title>
        <authorList>
            <consortium name="US DOE Joint Genome Institute"/>
            <person name="Lucas S."/>
            <person name="Han J."/>
            <person name="Lapidus A."/>
            <person name="Cheng J.-F."/>
            <person name="Goodwin L."/>
            <person name="Pitluck S."/>
            <person name="Peters L."/>
            <person name="Mikhailova N."/>
            <person name="Lu M."/>
            <person name="Han C."/>
            <person name="Tapia R."/>
            <person name="Land M."/>
            <person name="Hauser L."/>
            <person name="Kyrpides N."/>
            <person name="Ivanova N."/>
            <person name="Pagani I."/>
            <person name="Stams A."/>
            <person name="Plugge C."/>
            <person name="Muyzer G."/>
            <person name="Kuever J."/>
            <person name="Parshina S."/>
            <person name="Ivanova A."/>
            <person name="Nazina T."/>
            <person name="Woyke T."/>
        </authorList>
    </citation>
    <scope>NUCLEOTIDE SEQUENCE [LARGE SCALE GENOMIC DNA]</scope>
    <source>
        <strain evidence="6">CO-1-SRB</strain>
    </source>
</reference>
<dbReference type="eggNOG" id="COG0325">
    <property type="taxonomic scope" value="Bacteria"/>
</dbReference>
<evidence type="ECO:0000313" key="7">
    <source>
        <dbReference type="Proteomes" id="UP000009226"/>
    </source>
</evidence>
<evidence type="ECO:0000259" key="5">
    <source>
        <dbReference type="Pfam" id="PF01168"/>
    </source>
</evidence>
<dbReference type="STRING" id="868595.Desca_2293"/>
<dbReference type="CDD" id="cd00635">
    <property type="entry name" value="PLPDE_III_YBL036c_like"/>
    <property type="match status" value="1"/>
</dbReference>
<dbReference type="GO" id="GO:0030170">
    <property type="term" value="F:pyridoxal phosphate binding"/>
    <property type="evidence" value="ECO:0007669"/>
    <property type="project" value="UniProtKB-UniRule"/>
</dbReference>
<comment type="function">
    <text evidence="2">Pyridoxal 5'-phosphate (PLP)-binding protein, which is involved in PLP homeostasis.</text>
</comment>
<keyword evidence="7" id="KW-1185">Reference proteome</keyword>
<dbReference type="PANTHER" id="PTHR10146:SF14">
    <property type="entry name" value="PYRIDOXAL PHOSPHATE HOMEOSTASIS PROTEIN"/>
    <property type="match status" value="1"/>
</dbReference>
<dbReference type="EMBL" id="CP002736">
    <property type="protein sequence ID" value="AEF95128.1"/>
    <property type="molecule type" value="Genomic_DNA"/>
</dbReference>
<feature type="domain" description="Alanine racemase N-terminal" evidence="5">
    <location>
        <begin position="25"/>
        <end position="223"/>
    </location>
</feature>
<dbReference type="Proteomes" id="UP000009226">
    <property type="component" value="Chromosome"/>
</dbReference>
<evidence type="ECO:0000256" key="4">
    <source>
        <dbReference type="RuleBase" id="RU004514"/>
    </source>
</evidence>
<organism evidence="6 7">
    <name type="scientific">Desulfotomaculum nigrificans (strain DSM 14880 / VKM B-2319 / CO-1-SRB)</name>
    <name type="common">Desulfotomaculum carboxydivorans</name>
    <dbReference type="NCBI Taxonomy" id="868595"/>
    <lineage>
        <taxon>Bacteria</taxon>
        <taxon>Bacillati</taxon>
        <taxon>Bacillota</taxon>
        <taxon>Clostridia</taxon>
        <taxon>Eubacteriales</taxon>
        <taxon>Desulfotomaculaceae</taxon>
        <taxon>Desulfotomaculum</taxon>
    </lineage>
</organism>
<comment type="similarity">
    <text evidence="2 4">Belongs to the pyridoxal phosphate-binding protein YggS/PROSC family.</text>
</comment>
<evidence type="ECO:0000256" key="2">
    <source>
        <dbReference type="HAMAP-Rule" id="MF_02087"/>
    </source>
</evidence>
<dbReference type="HOGENOM" id="CLU_059988_1_0_9"/>
<dbReference type="RefSeq" id="WP_013810665.1">
    <property type="nucleotide sequence ID" value="NC_015565.1"/>
</dbReference>
<evidence type="ECO:0000313" key="6">
    <source>
        <dbReference type="EMBL" id="AEF95128.1"/>
    </source>
</evidence>
<dbReference type="FunFam" id="3.20.20.10:FF:000018">
    <property type="entry name" value="Pyridoxal phosphate homeostasis protein"/>
    <property type="match status" value="1"/>
</dbReference>
<feature type="modified residue" description="N6-(pyridoxal phosphate)lysine" evidence="2 3">
    <location>
        <position position="35"/>
    </location>
</feature>
<dbReference type="AlphaFoldDB" id="F6B397"/>
<dbReference type="HAMAP" id="MF_02087">
    <property type="entry name" value="PLP_homeostasis"/>
    <property type="match status" value="1"/>
</dbReference>